<protein>
    <submittedName>
        <fullName evidence="3">Uncharacterized protein</fullName>
    </submittedName>
</protein>
<dbReference type="Pfam" id="PF13516">
    <property type="entry name" value="LRR_6"/>
    <property type="match status" value="1"/>
</dbReference>
<evidence type="ECO:0000259" key="1">
    <source>
        <dbReference type="Pfam" id="PF18511"/>
    </source>
</evidence>
<comment type="caution">
    <text evidence="3">The sequence shown here is derived from an EMBL/GenBank/DDBJ whole genome shotgun (WGS) entry which is preliminary data.</text>
</comment>
<dbReference type="GO" id="GO:0019005">
    <property type="term" value="C:SCF ubiquitin ligase complex"/>
    <property type="evidence" value="ECO:0007669"/>
    <property type="project" value="TreeGrafter"/>
</dbReference>
<keyword evidence="4" id="KW-1185">Reference proteome</keyword>
<dbReference type="PANTHER" id="PTHR13318:SF182">
    <property type="entry name" value="F-BOX_LRR-REPEAT PROTEIN 14"/>
    <property type="match status" value="1"/>
</dbReference>
<dbReference type="InterPro" id="IPR001611">
    <property type="entry name" value="Leu-rich_rpt"/>
</dbReference>
<dbReference type="GO" id="GO:0031146">
    <property type="term" value="P:SCF-dependent proteasomal ubiquitin-dependent protein catabolic process"/>
    <property type="evidence" value="ECO:0007669"/>
    <property type="project" value="TreeGrafter"/>
</dbReference>
<dbReference type="FunFam" id="1.20.1280.50:FF:000023">
    <property type="entry name" value="F-box/LRR-repeat protein 4"/>
    <property type="match status" value="1"/>
</dbReference>
<feature type="domain" description="COI1 F-box" evidence="1">
    <location>
        <begin position="2"/>
        <end position="41"/>
    </location>
</feature>
<reference evidence="3 4" key="1">
    <citation type="journal article" date="2020" name="Mol. Plant">
        <title>The Chromosome-Based Rubber Tree Genome Provides New Insights into Spurge Genome Evolution and Rubber Biosynthesis.</title>
        <authorList>
            <person name="Liu J."/>
            <person name="Shi C."/>
            <person name="Shi C.C."/>
            <person name="Li W."/>
            <person name="Zhang Q.J."/>
            <person name="Zhang Y."/>
            <person name="Li K."/>
            <person name="Lu H.F."/>
            <person name="Shi C."/>
            <person name="Zhu S.T."/>
            <person name="Xiao Z.Y."/>
            <person name="Nan H."/>
            <person name="Yue Y."/>
            <person name="Zhu X.G."/>
            <person name="Wu Y."/>
            <person name="Hong X.N."/>
            <person name="Fan G.Y."/>
            <person name="Tong Y."/>
            <person name="Zhang D."/>
            <person name="Mao C.L."/>
            <person name="Liu Y.L."/>
            <person name="Hao S.J."/>
            <person name="Liu W.Q."/>
            <person name="Lv M.Q."/>
            <person name="Zhang H.B."/>
            <person name="Liu Y."/>
            <person name="Hu-Tang G.R."/>
            <person name="Wang J.P."/>
            <person name="Wang J.H."/>
            <person name="Sun Y.H."/>
            <person name="Ni S.B."/>
            <person name="Chen W.B."/>
            <person name="Zhang X.C."/>
            <person name="Jiao Y.N."/>
            <person name="Eichler E.E."/>
            <person name="Li G.H."/>
            <person name="Liu X."/>
            <person name="Gao L.Z."/>
        </authorList>
    </citation>
    <scope>NUCLEOTIDE SEQUENCE [LARGE SCALE GENOMIC DNA]</scope>
    <source>
        <strain evidence="4">cv. GT1</strain>
        <tissue evidence="3">Leaf</tissue>
    </source>
</reference>
<dbReference type="Pfam" id="PF18511">
    <property type="entry name" value="F-box_5"/>
    <property type="match status" value="1"/>
</dbReference>
<gene>
    <name evidence="3" type="ORF">GH714_033383</name>
</gene>
<feature type="domain" description="F-box/LRR-repeat protein 15-like leucin rich repeat" evidence="2">
    <location>
        <begin position="257"/>
        <end position="413"/>
    </location>
</feature>
<dbReference type="Pfam" id="PF25372">
    <property type="entry name" value="DUF7885"/>
    <property type="match status" value="1"/>
</dbReference>
<dbReference type="FunFam" id="3.80.10.10:FF:000653">
    <property type="entry name" value="F-box/LRR-repeat protein 14"/>
    <property type="match status" value="1"/>
</dbReference>
<proteinExistence type="predicted"/>
<evidence type="ECO:0000259" key="2">
    <source>
        <dbReference type="Pfam" id="PF25372"/>
    </source>
</evidence>
<dbReference type="EMBL" id="JAAGAX010000002">
    <property type="protein sequence ID" value="KAF2323087.1"/>
    <property type="molecule type" value="Genomic_DNA"/>
</dbReference>
<dbReference type="Gene3D" id="3.80.10.10">
    <property type="entry name" value="Ribonuclease Inhibitor"/>
    <property type="match status" value="2"/>
</dbReference>
<dbReference type="SMART" id="SM00367">
    <property type="entry name" value="LRR_CC"/>
    <property type="match status" value="5"/>
</dbReference>
<organism evidence="3 4">
    <name type="scientific">Hevea brasiliensis</name>
    <name type="common">Para rubber tree</name>
    <name type="synonym">Siphonia brasiliensis</name>
    <dbReference type="NCBI Taxonomy" id="3981"/>
    <lineage>
        <taxon>Eukaryota</taxon>
        <taxon>Viridiplantae</taxon>
        <taxon>Streptophyta</taxon>
        <taxon>Embryophyta</taxon>
        <taxon>Tracheophyta</taxon>
        <taxon>Spermatophyta</taxon>
        <taxon>Magnoliopsida</taxon>
        <taxon>eudicotyledons</taxon>
        <taxon>Gunneridae</taxon>
        <taxon>Pentapetalae</taxon>
        <taxon>rosids</taxon>
        <taxon>fabids</taxon>
        <taxon>Malpighiales</taxon>
        <taxon>Euphorbiaceae</taxon>
        <taxon>Crotonoideae</taxon>
        <taxon>Micrandreae</taxon>
        <taxon>Hevea</taxon>
    </lineage>
</organism>
<dbReference type="Proteomes" id="UP000467840">
    <property type="component" value="Chromosome 11"/>
</dbReference>
<dbReference type="SUPFAM" id="SSF52047">
    <property type="entry name" value="RNI-like"/>
    <property type="match status" value="1"/>
</dbReference>
<dbReference type="InterPro" id="IPR032675">
    <property type="entry name" value="LRR_dom_sf"/>
</dbReference>
<dbReference type="PANTHER" id="PTHR13318">
    <property type="entry name" value="PARTNER OF PAIRED, ISOFORM B-RELATED"/>
    <property type="match status" value="1"/>
</dbReference>
<dbReference type="CDD" id="cd22159">
    <property type="entry name" value="F-box_AtTIR1-like"/>
    <property type="match status" value="1"/>
</dbReference>
<accession>A0A6A6NC81</accession>
<dbReference type="AlphaFoldDB" id="A0A6A6NC81"/>
<evidence type="ECO:0000313" key="3">
    <source>
        <dbReference type="EMBL" id="KAF2323087.1"/>
    </source>
</evidence>
<dbReference type="Gene3D" id="1.20.1280.50">
    <property type="match status" value="1"/>
</dbReference>
<name>A0A6A6NC81_HEVBR</name>
<dbReference type="InterPro" id="IPR057207">
    <property type="entry name" value="FBXL15_LRR"/>
</dbReference>
<evidence type="ECO:0000313" key="4">
    <source>
        <dbReference type="Proteomes" id="UP000467840"/>
    </source>
</evidence>
<sequence length="430" mass="48323">MDNLPDQLVWEILSRVKKTVDRNSASLACKRLYEMDSEQRQSLRIGCGLDPANQALTSLCNRFSNLVKVEITYSGWMSKLGKQLDDQGLVILANNCPSLIDLTLSYCTFITDVGLRYLASCSKLSALKLNFTPRITGCGVLSLVGCKKLTILHLNRCLNVTSVEWLEYLGKLETLEDLSIKNCRVIGEGDLIKLGSSWRKLKKLQFEVDANYRYMKVYDPLTVDQWQKQLVPCESMLELSLVNCIISPGRGLACVLGKCKNLEKIHLDMCVGVRDCDIIDLALKSKNLRSISLRVPSDFSLPLLLNNPLRLTDESLKAMCPIRELALDHVYSFNDVGMEALCSAQYLETLELVRCQEISDEGLQLVSQFPCLCILRLRKCLGITDDGLKPLVESCKLEILTVEDCPQISERGVQGAARSVSFRQDLSWMY</sequence>
<dbReference type="InterPro" id="IPR041567">
    <property type="entry name" value="COI1_F-box"/>
</dbReference>
<dbReference type="InterPro" id="IPR006553">
    <property type="entry name" value="Leu-rich_rpt_Cys-con_subtyp"/>
</dbReference>